<protein>
    <submittedName>
        <fullName evidence="3">Sugar phosphate isomerase/epimerase</fullName>
    </submittedName>
</protein>
<dbReference type="RefSeq" id="WP_092501852.1">
    <property type="nucleotide sequence ID" value="NZ_LT629695.1"/>
</dbReference>
<dbReference type="InterPro" id="IPR050312">
    <property type="entry name" value="IolE/XylAMocC-like"/>
</dbReference>
<dbReference type="PANTHER" id="PTHR12110:SF52">
    <property type="entry name" value="XYLOSE ISOMERASE"/>
    <property type="match status" value="1"/>
</dbReference>
<dbReference type="InterPro" id="IPR036237">
    <property type="entry name" value="Xyl_isomerase-like_sf"/>
</dbReference>
<proteinExistence type="predicted"/>
<dbReference type="InterPro" id="IPR013022">
    <property type="entry name" value="Xyl_isomerase-like_TIM-brl"/>
</dbReference>
<name>A0A1G8AC10_9MICO</name>
<dbReference type="OrthoDB" id="3350993at2"/>
<dbReference type="Gene3D" id="3.20.20.150">
    <property type="entry name" value="Divalent-metal-dependent TIM barrel enzymes"/>
    <property type="match status" value="1"/>
</dbReference>
<keyword evidence="4" id="KW-1185">Reference proteome</keyword>
<gene>
    <name evidence="3" type="ORF">SAMN04489720_0324</name>
</gene>
<dbReference type="AlphaFoldDB" id="A0A1G8AC10"/>
<sequence>MRARLGISTYAYTWRMSELVERPLTLDELVVDAQRLGLGVLQVCDHPPLEVAPPDELAHLRAHADAHGIALEVGTRGIGADHLLRMLDVAVALGSPVVRSMLTAGDDRPSVDEAVERLLAVADAYADAGVALGLETYEQVPTATLLDVVERVGRPETVGICLDPANPVAGLEHPRDVVERCAAATVNVHVKDFAFTRAPGWVGFTYSGARMGEGALDYAHLLETVRPVERGLSQIVEHWVTWPGTIDEAVAIEAEWTEHAARVLLAAHPAD</sequence>
<evidence type="ECO:0000313" key="3">
    <source>
        <dbReference type="EMBL" id="SDH18417.1"/>
    </source>
</evidence>
<dbReference type="EMBL" id="LT629695">
    <property type="protein sequence ID" value="SDH18417.1"/>
    <property type="molecule type" value="Genomic_DNA"/>
</dbReference>
<accession>A0A1G8AC10</accession>
<keyword evidence="3" id="KW-0413">Isomerase</keyword>
<feature type="domain" description="Xylose isomerase-like TIM barrel" evidence="2">
    <location>
        <begin position="33"/>
        <end position="251"/>
    </location>
</feature>
<dbReference type="Pfam" id="PF01261">
    <property type="entry name" value="AP_endonuc_2"/>
    <property type="match status" value="1"/>
</dbReference>
<dbReference type="Proteomes" id="UP000198822">
    <property type="component" value="Chromosome I"/>
</dbReference>
<evidence type="ECO:0000256" key="1">
    <source>
        <dbReference type="ARBA" id="ARBA00023277"/>
    </source>
</evidence>
<dbReference type="STRING" id="399736.SAMN04489720_0324"/>
<keyword evidence="1" id="KW-0119">Carbohydrate metabolism</keyword>
<reference evidence="4" key="1">
    <citation type="submission" date="2016-10" db="EMBL/GenBank/DDBJ databases">
        <authorList>
            <person name="Varghese N."/>
            <person name="Submissions S."/>
        </authorList>
    </citation>
    <scope>NUCLEOTIDE SEQUENCE [LARGE SCALE GENOMIC DNA]</scope>
    <source>
        <strain evidence="4">DSM 22002</strain>
    </source>
</reference>
<evidence type="ECO:0000259" key="2">
    <source>
        <dbReference type="Pfam" id="PF01261"/>
    </source>
</evidence>
<organism evidence="3 4">
    <name type="scientific">Agrococcus jejuensis</name>
    <dbReference type="NCBI Taxonomy" id="399736"/>
    <lineage>
        <taxon>Bacteria</taxon>
        <taxon>Bacillati</taxon>
        <taxon>Actinomycetota</taxon>
        <taxon>Actinomycetes</taxon>
        <taxon>Micrococcales</taxon>
        <taxon>Microbacteriaceae</taxon>
        <taxon>Agrococcus</taxon>
    </lineage>
</organism>
<dbReference type="SUPFAM" id="SSF51658">
    <property type="entry name" value="Xylose isomerase-like"/>
    <property type="match status" value="1"/>
</dbReference>
<dbReference type="PANTHER" id="PTHR12110">
    <property type="entry name" value="HYDROXYPYRUVATE ISOMERASE"/>
    <property type="match status" value="1"/>
</dbReference>
<evidence type="ECO:0000313" key="4">
    <source>
        <dbReference type="Proteomes" id="UP000198822"/>
    </source>
</evidence>
<dbReference type="GO" id="GO:0016853">
    <property type="term" value="F:isomerase activity"/>
    <property type="evidence" value="ECO:0007669"/>
    <property type="project" value="UniProtKB-KW"/>
</dbReference>